<evidence type="ECO:0008006" key="6">
    <source>
        <dbReference type="Google" id="ProtNLM"/>
    </source>
</evidence>
<dbReference type="STRING" id="1415166.NONO_c09800"/>
<dbReference type="AlphaFoldDB" id="W5T982"/>
<dbReference type="PROSITE" id="PS51257">
    <property type="entry name" value="PROKAR_LIPOPROTEIN"/>
    <property type="match status" value="1"/>
</dbReference>
<keyword evidence="1" id="KW-0732">Signal</keyword>
<dbReference type="KEGG" id="nno:NONO_c09800"/>
<evidence type="ECO:0000256" key="1">
    <source>
        <dbReference type="SAM" id="SignalP"/>
    </source>
</evidence>
<dbReference type="Pfam" id="PF24088">
    <property type="entry name" value="DUF7373"/>
    <property type="match status" value="1"/>
</dbReference>
<feature type="domain" description="DUF7373" evidence="3">
    <location>
        <begin position="259"/>
        <end position="399"/>
    </location>
</feature>
<dbReference type="EMBL" id="CP006850">
    <property type="protein sequence ID" value="AHH15787.1"/>
    <property type="molecule type" value="Genomic_DNA"/>
</dbReference>
<feature type="domain" description="DUF7373" evidence="2">
    <location>
        <begin position="55"/>
        <end position="254"/>
    </location>
</feature>
<reference evidence="4 5" key="1">
    <citation type="journal article" date="2014" name="Appl. Environ. Microbiol.">
        <title>Insights into the Microbial Degradation of Rubber and Gutta-Percha by Analysis of the Complete Genome of Nocardia nova SH22a.</title>
        <authorList>
            <person name="Luo Q."/>
            <person name="Hiessl S."/>
            <person name="Poehlein A."/>
            <person name="Daniel R."/>
            <person name="Steinbuchel A."/>
        </authorList>
    </citation>
    <scope>NUCLEOTIDE SEQUENCE [LARGE SCALE GENOMIC DNA]</scope>
    <source>
        <strain evidence="4">SH22a</strain>
    </source>
</reference>
<dbReference type="RefSeq" id="WP_025347307.1">
    <property type="nucleotide sequence ID" value="NZ_CP006850.1"/>
</dbReference>
<proteinExistence type="predicted"/>
<evidence type="ECO:0000313" key="4">
    <source>
        <dbReference type="EMBL" id="AHH15787.1"/>
    </source>
</evidence>
<dbReference type="OrthoDB" id="4398318at2"/>
<accession>W5T982</accession>
<feature type="signal peptide" evidence="1">
    <location>
        <begin position="1"/>
        <end position="18"/>
    </location>
</feature>
<dbReference type="PATRIC" id="fig|1415166.3.peg.993"/>
<dbReference type="InterPro" id="IPR055797">
    <property type="entry name" value="DUF7373"/>
</dbReference>
<dbReference type="eggNOG" id="ENOG5030Q6P">
    <property type="taxonomic scope" value="Bacteria"/>
</dbReference>
<gene>
    <name evidence="4" type="ORF">NONO_c09800</name>
</gene>
<dbReference type="HOGENOM" id="CLU_054533_1_0_11"/>
<evidence type="ECO:0000259" key="3">
    <source>
        <dbReference type="Pfam" id="PF24092"/>
    </source>
</evidence>
<dbReference type="Pfam" id="PF24092">
    <property type="entry name" value="DUF7373_C"/>
    <property type="match status" value="1"/>
</dbReference>
<sequence>MRGSVRLLAAAVATVALTATGCGSDDPSPAPAAEPTIDIATLDTGPYDANPRDMGKPKNPGQAALMEAERLGNAMPLIVDIDPAFKYTGVFDTLAFIDAKTSVMKDFTDLSNFTEDAPDLISGFGVYGRNDSDNLGIELVNTAMIFPTEQHATEVAAALERRDFGRDPLSQAVALPRYPQAHAHWVQGKQAIDVWVPLGRLVIFGAVFDQAKTWFHKTDLTDLVTRVTTSLDKVVPALSAFHPTPPDKLMDQPMDIDGMLGRTMVRPKEAQGEWLNAPGAYTGYAGVAFASDPAETRRWFEENGVDRFADYGNQLYRARDTAAAIKVRDELGDPAKHMKRAAAPKNLPVAKCREYQGREKMAIRYYCSVYHGRYAAFAAGEQLLDAQQRISAQYAILVKADGK</sequence>
<keyword evidence="5" id="KW-1185">Reference proteome</keyword>
<dbReference type="Proteomes" id="UP000019150">
    <property type="component" value="Chromosome"/>
</dbReference>
<name>W5T982_9NOCA</name>
<evidence type="ECO:0000259" key="2">
    <source>
        <dbReference type="Pfam" id="PF24088"/>
    </source>
</evidence>
<feature type="chain" id="PRO_5038455878" description="Lipoprotein" evidence="1">
    <location>
        <begin position="19"/>
        <end position="403"/>
    </location>
</feature>
<protein>
    <recommendedName>
        <fullName evidence="6">Lipoprotein</fullName>
    </recommendedName>
</protein>
<organism evidence="4 5">
    <name type="scientific">Nocardia nova SH22a</name>
    <dbReference type="NCBI Taxonomy" id="1415166"/>
    <lineage>
        <taxon>Bacteria</taxon>
        <taxon>Bacillati</taxon>
        <taxon>Actinomycetota</taxon>
        <taxon>Actinomycetes</taxon>
        <taxon>Mycobacteriales</taxon>
        <taxon>Nocardiaceae</taxon>
        <taxon>Nocardia</taxon>
    </lineage>
</organism>
<evidence type="ECO:0000313" key="5">
    <source>
        <dbReference type="Proteomes" id="UP000019150"/>
    </source>
</evidence>
<dbReference type="InterPro" id="IPR056463">
    <property type="entry name" value="DUF7373_C"/>
</dbReference>